<evidence type="ECO:0000256" key="5">
    <source>
        <dbReference type="ARBA" id="ARBA00023015"/>
    </source>
</evidence>
<gene>
    <name evidence="11" type="ORF">SAMN02746041_00489</name>
</gene>
<dbReference type="PANTHER" id="PTHR48111">
    <property type="entry name" value="REGULATOR OF RPOS"/>
    <property type="match status" value="1"/>
</dbReference>
<dbReference type="AlphaFoldDB" id="A0A1W1X2Q2"/>
<feature type="domain" description="Response regulatory" evidence="10">
    <location>
        <begin position="11"/>
        <end position="129"/>
    </location>
</feature>
<dbReference type="STRING" id="1121390.SAMN02746041_00489"/>
<dbReference type="Pfam" id="PF00072">
    <property type="entry name" value="Response_reg"/>
    <property type="match status" value="1"/>
</dbReference>
<sequence length="379" mass="42960">MNEHARSKNIHILLVIGNAQIRRVLKAALRSLGYVHIHAAENGAEALQWLEAGDPADLVITGLRMSRLDGFELLDKLRSNPKTENLPVILIAGRATQQLVAQAIETDADDYLLLPCSPADLDQRIQQLMERRINPSLYHQLLISGKATLEKAPSESLMWFREAVQENPDNPIGYYWLGCALERLGSREEAEKAYRKATELNPLHVKAMERLREIYRMQRRRRDLFLILRGLHRVRPDRLDIKMELGPLALEMGDTETGLSCFEAVVGLCRDRPGDLMEALARFSRFEALQENIARIAQGLFMRVLEKDPEAAVSVAKILVMCGQGPRVRDGLIKLLRRSRELGNPLAVKIHLLLAQIYEEAGIARLAREHRETAKLLEE</sequence>
<dbReference type="EMBL" id="FWXF01000001">
    <property type="protein sequence ID" value="SMC18236.1"/>
    <property type="molecule type" value="Genomic_DNA"/>
</dbReference>
<dbReference type="Gene3D" id="1.25.40.10">
    <property type="entry name" value="Tetratricopeptide repeat domain"/>
    <property type="match status" value="1"/>
</dbReference>
<name>A0A1W1X2Q2_9BACT</name>
<dbReference type="OrthoDB" id="5477257at2"/>
<dbReference type="Proteomes" id="UP000192783">
    <property type="component" value="Unassembled WGS sequence"/>
</dbReference>
<evidence type="ECO:0000313" key="11">
    <source>
        <dbReference type="EMBL" id="SMC18236.1"/>
    </source>
</evidence>
<protein>
    <submittedName>
        <fullName evidence="11">TPR repeat-containing protein</fullName>
    </submittedName>
</protein>
<dbReference type="InterPro" id="IPR013105">
    <property type="entry name" value="TPR_2"/>
</dbReference>
<dbReference type="SMART" id="SM00448">
    <property type="entry name" value="REC"/>
    <property type="match status" value="1"/>
</dbReference>
<dbReference type="GO" id="GO:0032993">
    <property type="term" value="C:protein-DNA complex"/>
    <property type="evidence" value="ECO:0007669"/>
    <property type="project" value="TreeGrafter"/>
</dbReference>
<reference evidence="11 12" key="1">
    <citation type="submission" date="2017-04" db="EMBL/GenBank/DDBJ databases">
        <authorList>
            <person name="Afonso C.L."/>
            <person name="Miller P.J."/>
            <person name="Scott M.A."/>
            <person name="Spackman E."/>
            <person name="Goraichik I."/>
            <person name="Dimitrov K.M."/>
            <person name="Suarez D.L."/>
            <person name="Swayne D.E."/>
        </authorList>
    </citation>
    <scope>NUCLEOTIDE SEQUENCE [LARGE SCALE GENOMIC DNA]</scope>
    <source>
        <strain evidence="11 12">DSM 13146</strain>
    </source>
</reference>
<keyword evidence="5" id="KW-0805">Transcription regulation</keyword>
<evidence type="ECO:0000256" key="8">
    <source>
        <dbReference type="PROSITE-ProRule" id="PRU00169"/>
    </source>
</evidence>
<dbReference type="PROSITE" id="PS50005">
    <property type="entry name" value="TPR"/>
    <property type="match status" value="1"/>
</dbReference>
<dbReference type="InterPro" id="IPR039420">
    <property type="entry name" value="WalR-like"/>
</dbReference>
<dbReference type="InterPro" id="IPR001789">
    <property type="entry name" value="Sig_transdc_resp-reg_receiver"/>
</dbReference>
<evidence type="ECO:0000259" key="10">
    <source>
        <dbReference type="PROSITE" id="PS50110"/>
    </source>
</evidence>
<evidence type="ECO:0000256" key="7">
    <source>
        <dbReference type="ARBA" id="ARBA00023163"/>
    </source>
</evidence>
<keyword evidence="2" id="KW-0677">Repeat</keyword>
<keyword evidence="4" id="KW-0902">Two-component regulatory system</keyword>
<dbReference type="PANTHER" id="PTHR48111:SF1">
    <property type="entry name" value="TWO-COMPONENT RESPONSE REGULATOR ORR33"/>
    <property type="match status" value="1"/>
</dbReference>
<dbReference type="RefSeq" id="WP_084055937.1">
    <property type="nucleotide sequence ID" value="NZ_FWXF01000001.1"/>
</dbReference>
<dbReference type="Pfam" id="PF07719">
    <property type="entry name" value="TPR_2"/>
    <property type="match status" value="1"/>
</dbReference>
<dbReference type="InterPro" id="IPR019734">
    <property type="entry name" value="TPR_rpt"/>
</dbReference>
<organism evidence="11 12">
    <name type="scientific">Desulfacinum hydrothermale DSM 13146</name>
    <dbReference type="NCBI Taxonomy" id="1121390"/>
    <lineage>
        <taxon>Bacteria</taxon>
        <taxon>Pseudomonadati</taxon>
        <taxon>Thermodesulfobacteriota</taxon>
        <taxon>Syntrophobacteria</taxon>
        <taxon>Syntrophobacterales</taxon>
        <taxon>Syntrophobacteraceae</taxon>
        <taxon>Desulfacinum</taxon>
    </lineage>
</organism>
<dbReference type="Gene3D" id="3.40.50.2300">
    <property type="match status" value="1"/>
</dbReference>
<evidence type="ECO:0000256" key="6">
    <source>
        <dbReference type="ARBA" id="ARBA00023125"/>
    </source>
</evidence>
<evidence type="ECO:0000256" key="1">
    <source>
        <dbReference type="ARBA" id="ARBA00022553"/>
    </source>
</evidence>
<dbReference type="PROSITE" id="PS50110">
    <property type="entry name" value="RESPONSE_REGULATORY"/>
    <property type="match status" value="1"/>
</dbReference>
<keyword evidence="3 9" id="KW-0802">TPR repeat</keyword>
<accession>A0A1W1X2Q2</accession>
<keyword evidence="7" id="KW-0804">Transcription</keyword>
<feature type="repeat" description="TPR" evidence="9">
    <location>
        <begin position="171"/>
        <end position="204"/>
    </location>
</feature>
<keyword evidence="12" id="KW-1185">Reference proteome</keyword>
<dbReference type="SUPFAM" id="SSF48452">
    <property type="entry name" value="TPR-like"/>
    <property type="match status" value="1"/>
</dbReference>
<keyword evidence="6" id="KW-0238">DNA-binding</keyword>
<dbReference type="GO" id="GO:0006355">
    <property type="term" value="P:regulation of DNA-templated transcription"/>
    <property type="evidence" value="ECO:0007669"/>
    <property type="project" value="TreeGrafter"/>
</dbReference>
<dbReference type="SUPFAM" id="SSF52172">
    <property type="entry name" value="CheY-like"/>
    <property type="match status" value="1"/>
</dbReference>
<evidence type="ECO:0000256" key="3">
    <source>
        <dbReference type="ARBA" id="ARBA00022803"/>
    </source>
</evidence>
<proteinExistence type="predicted"/>
<dbReference type="GO" id="GO:0000156">
    <property type="term" value="F:phosphorelay response regulator activity"/>
    <property type="evidence" value="ECO:0007669"/>
    <property type="project" value="TreeGrafter"/>
</dbReference>
<dbReference type="InterPro" id="IPR011990">
    <property type="entry name" value="TPR-like_helical_dom_sf"/>
</dbReference>
<evidence type="ECO:0000256" key="4">
    <source>
        <dbReference type="ARBA" id="ARBA00023012"/>
    </source>
</evidence>
<dbReference type="InterPro" id="IPR011006">
    <property type="entry name" value="CheY-like_superfamily"/>
</dbReference>
<keyword evidence="1" id="KW-0597">Phosphoprotein</keyword>
<evidence type="ECO:0000256" key="2">
    <source>
        <dbReference type="ARBA" id="ARBA00022737"/>
    </source>
</evidence>
<comment type="caution">
    <text evidence="8">Lacks conserved residue(s) required for the propagation of feature annotation.</text>
</comment>
<evidence type="ECO:0000313" key="12">
    <source>
        <dbReference type="Proteomes" id="UP000192783"/>
    </source>
</evidence>
<evidence type="ECO:0000256" key="9">
    <source>
        <dbReference type="PROSITE-ProRule" id="PRU00339"/>
    </source>
</evidence>
<dbReference type="GO" id="GO:0005829">
    <property type="term" value="C:cytosol"/>
    <property type="evidence" value="ECO:0007669"/>
    <property type="project" value="TreeGrafter"/>
</dbReference>
<dbReference type="GO" id="GO:0000976">
    <property type="term" value="F:transcription cis-regulatory region binding"/>
    <property type="evidence" value="ECO:0007669"/>
    <property type="project" value="TreeGrafter"/>
</dbReference>